<dbReference type="GO" id="GO:0004722">
    <property type="term" value="F:protein serine/threonine phosphatase activity"/>
    <property type="evidence" value="ECO:0007669"/>
    <property type="project" value="UniProtKB-EC"/>
</dbReference>
<dbReference type="VEuPathDB" id="CryptoDB:GY17_00002364"/>
<sequence length="684" mass="77190">MYKENERIQEEQEPSVIFRRFLEDLARNSHLGGESIVSHSKNVLRIFSKELPEKLYHSKRYSSQSTAGSISGNFSPSQNATSNQSPNEAWSKGSEGSREAEIEVEESSQGKRERNDNIYQKSFMSRCFSDGLMFARSNLSQNSNFYSGEILDLELELEVERQDKTTTQREVYEWNVNKDIYDYSKSTSASSSASSTINSPSSNTPTSGRPAIYRVMTSTTVAFPPYNDDGMERLNMALKEDRLRRISTHSNRAWPSNVTNYLKGIDIFLRIPEYIRPKKDGAVLNLSIGSCSHPHPSKVHYGGEDAHFYEENVIGIADGVGEWANFGVNPKLFASELISGMREAYLNTKCMQPHSPPNDVAILKKNVVHANIKSDATKKMTMESMEVSEFRGFTHRSKGAKLKFDIGYNMEERTGPQNELDKDDKEEMFNLGKQFNSDSQALSYSQFLLMEGYKNTQSFGSSTAFVACFDPKTNKLQISYLGDSGIIILRRTPETFRMGIVYRSPAQQHSFNCPFQLSRLPTPEDFPMLQEKGLTCFINLVKNSEDVPQDLPSHSITKEITLSQSDLIVVATDGLFDNLFDYEICSICSGAISPYEAIRLLKDPKLYSSPHNISKALANAAYIKSLDPKAKTPFNRHCSVSDELWQFSTGGKLDDITVVVAWVVSERDQIILNSRPDQFKYSRD</sequence>
<dbReference type="SMART" id="SM00332">
    <property type="entry name" value="PP2Cc"/>
    <property type="match status" value="1"/>
</dbReference>
<comment type="catalytic activity">
    <reaction evidence="1">
        <text>O-phospho-L-threonyl-[protein] + H2O = L-threonyl-[protein] + phosphate</text>
        <dbReference type="Rhea" id="RHEA:47004"/>
        <dbReference type="Rhea" id="RHEA-COMP:11060"/>
        <dbReference type="Rhea" id="RHEA-COMP:11605"/>
        <dbReference type="ChEBI" id="CHEBI:15377"/>
        <dbReference type="ChEBI" id="CHEBI:30013"/>
        <dbReference type="ChEBI" id="CHEBI:43474"/>
        <dbReference type="ChEBI" id="CHEBI:61977"/>
        <dbReference type="EC" id="3.1.3.16"/>
    </reaction>
</comment>
<evidence type="ECO:0000313" key="4">
    <source>
        <dbReference type="EMBL" id="CUV07468.1"/>
    </source>
</evidence>
<organism evidence="4">
    <name type="scientific">Cryptosporidium hominis</name>
    <dbReference type="NCBI Taxonomy" id="237895"/>
    <lineage>
        <taxon>Eukaryota</taxon>
        <taxon>Sar</taxon>
        <taxon>Alveolata</taxon>
        <taxon>Apicomplexa</taxon>
        <taxon>Conoidasida</taxon>
        <taxon>Coccidia</taxon>
        <taxon>Eucoccidiorida</taxon>
        <taxon>Eimeriorina</taxon>
        <taxon>Cryptosporidiidae</taxon>
        <taxon>Cryptosporidium</taxon>
    </lineage>
</organism>
<keyword evidence="1" id="KW-0464">Manganese</keyword>
<dbReference type="PANTHER" id="PTHR12320">
    <property type="entry name" value="PROTEIN PHOSPHATASE 2C"/>
    <property type="match status" value="1"/>
</dbReference>
<reference evidence="4" key="1">
    <citation type="submission" date="2015-08" db="EMBL/GenBank/DDBJ databases">
        <authorList>
            <person name="Babu N.S."/>
            <person name="Beckwith C.J."/>
            <person name="Beseler K.G."/>
            <person name="Brison A."/>
            <person name="Carone J.V."/>
            <person name="Caskin T.P."/>
            <person name="Diamond M."/>
            <person name="Durham M.E."/>
            <person name="Foxe J.M."/>
            <person name="Go M."/>
            <person name="Henderson B.A."/>
            <person name="Jones I.B."/>
            <person name="McGettigan J.A."/>
            <person name="Micheletti S.J."/>
            <person name="Nasrallah M.E."/>
            <person name="Ortiz D."/>
            <person name="Piller C.R."/>
            <person name="Privatt S.R."/>
            <person name="Schneider S.L."/>
            <person name="Sharp S."/>
            <person name="Smith T.C."/>
            <person name="Stanton J.D."/>
            <person name="Ullery H.E."/>
            <person name="Wilson R.J."/>
            <person name="Serrano M.G."/>
            <person name="Buck G."/>
            <person name="Lee V."/>
            <person name="Wang Y."/>
            <person name="Carvalho R."/>
            <person name="Voegtly L."/>
            <person name="Shi R."/>
            <person name="Duckworth R."/>
            <person name="Johnson A."/>
            <person name="Loviza R."/>
            <person name="Walstead R."/>
            <person name="Shah Z."/>
            <person name="Kiflezghi M."/>
            <person name="Wade K."/>
            <person name="Ball S.L."/>
            <person name="Bradley K.W."/>
            <person name="Asai D.J."/>
            <person name="Bowman C.A."/>
            <person name="Russell D.A."/>
            <person name="Pope W.H."/>
            <person name="Jacobs-Sera D."/>
            <person name="Hendrix R.W."/>
            <person name="Hatfull G.F."/>
        </authorList>
    </citation>
    <scope>NUCLEOTIDE SEQUENCE [LARGE SCALE GENOMIC DNA]</scope>
</reference>
<protein>
    <recommendedName>
        <fullName evidence="1">Protein phosphatase</fullName>
        <ecNumber evidence="1">3.1.3.16</ecNumber>
    </recommendedName>
</protein>
<dbReference type="PANTHER" id="PTHR12320:SF1">
    <property type="entry name" value="PROTEIN PHOSPHATASE PTC7 HOMOLOG"/>
    <property type="match status" value="1"/>
</dbReference>
<comment type="cofactor">
    <cofactor evidence="1">
        <name>Mn(2+)</name>
        <dbReference type="ChEBI" id="CHEBI:29035"/>
    </cofactor>
</comment>
<keyword evidence="1" id="KW-0378">Hydrolase</keyword>
<dbReference type="VEuPathDB" id="CryptoDB:CHUDEA7_4790"/>
<dbReference type="GO" id="GO:0046872">
    <property type="term" value="F:metal ion binding"/>
    <property type="evidence" value="ECO:0007669"/>
    <property type="project" value="UniProtKB-UniRule"/>
</dbReference>
<gene>
    <name evidence="4" type="ORF">CHUDEA7_4790</name>
</gene>
<dbReference type="OrthoDB" id="60843at2759"/>
<dbReference type="VEuPathDB" id="CryptoDB:Chro.70531"/>
<dbReference type="InterPro" id="IPR039123">
    <property type="entry name" value="PPTC7"/>
</dbReference>
<feature type="region of interest" description="Disordered" evidence="2">
    <location>
        <begin position="189"/>
        <end position="210"/>
    </location>
</feature>
<keyword evidence="1" id="KW-0460">Magnesium</keyword>
<dbReference type="AlphaFoldDB" id="A0A0S4TJT3"/>
<dbReference type="InterPro" id="IPR001932">
    <property type="entry name" value="PPM-type_phosphatase-like_dom"/>
</dbReference>
<dbReference type="Proteomes" id="UP000199752">
    <property type="component" value="Chromosome 7"/>
</dbReference>
<comment type="catalytic activity">
    <reaction evidence="1">
        <text>O-phospho-L-seryl-[protein] + H2O = L-seryl-[protein] + phosphate</text>
        <dbReference type="Rhea" id="RHEA:20629"/>
        <dbReference type="Rhea" id="RHEA-COMP:9863"/>
        <dbReference type="Rhea" id="RHEA-COMP:11604"/>
        <dbReference type="ChEBI" id="CHEBI:15377"/>
        <dbReference type="ChEBI" id="CHEBI:29999"/>
        <dbReference type="ChEBI" id="CHEBI:43474"/>
        <dbReference type="ChEBI" id="CHEBI:83421"/>
        <dbReference type="EC" id="3.1.3.16"/>
    </reaction>
</comment>
<dbReference type="PROSITE" id="PS51746">
    <property type="entry name" value="PPM_2"/>
    <property type="match status" value="1"/>
</dbReference>
<dbReference type="VEuPathDB" id="CryptoDB:ChTU502y2012_407g2370"/>
<feature type="compositionally biased region" description="Low complexity" evidence="2">
    <location>
        <begin position="189"/>
        <end position="207"/>
    </location>
</feature>
<evidence type="ECO:0000256" key="1">
    <source>
        <dbReference type="RuleBase" id="RU366020"/>
    </source>
</evidence>
<feature type="domain" description="PPM-type phosphatase" evidence="3">
    <location>
        <begin position="287"/>
        <end position="663"/>
    </location>
</feature>
<comment type="similarity">
    <text evidence="1">Belongs to the PP2C family.</text>
</comment>
<keyword evidence="1" id="KW-0904">Protein phosphatase</keyword>
<comment type="cofactor">
    <cofactor evidence="1">
        <name>Mg(2+)</name>
        <dbReference type="ChEBI" id="CHEBI:18420"/>
    </cofactor>
</comment>
<feature type="region of interest" description="Disordered" evidence="2">
    <location>
        <begin position="62"/>
        <end position="116"/>
    </location>
</feature>
<evidence type="ECO:0000256" key="2">
    <source>
        <dbReference type="SAM" id="MobiDB-lite"/>
    </source>
</evidence>
<dbReference type="EC" id="3.1.3.16" evidence="1"/>
<dbReference type="InterPro" id="IPR036457">
    <property type="entry name" value="PPM-type-like_dom_sf"/>
</dbReference>
<evidence type="ECO:0000259" key="3">
    <source>
        <dbReference type="PROSITE" id="PS51746"/>
    </source>
</evidence>
<accession>A0A0S4TJT3</accession>
<dbReference type="Gene3D" id="3.60.40.10">
    <property type="entry name" value="PPM-type phosphatase domain"/>
    <property type="match status" value="1"/>
</dbReference>
<dbReference type="SUPFAM" id="SSF81606">
    <property type="entry name" value="PP2C-like"/>
    <property type="match status" value="1"/>
</dbReference>
<dbReference type="EMBL" id="LN877953">
    <property type="protein sequence ID" value="CUV07468.1"/>
    <property type="molecule type" value="Genomic_DNA"/>
</dbReference>
<keyword evidence="1" id="KW-0479">Metal-binding</keyword>
<proteinExistence type="inferred from homology"/>
<feature type="compositionally biased region" description="Polar residues" evidence="2">
    <location>
        <begin position="62"/>
        <end position="88"/>
    </location>
</feature>
<name>A0A0S4TJT3_CRYHO</name>